<evidence type="ECO:0000313" key="1">
    <source>
        <dbReference type="EMBL" id="PVG83699.1"/>
    </source>
</evidence>
<dbReference type="Proteomes" id="UP000246018">
    <property type="component" value="Unassembled WGS sequence"/>
</dbReference>
<gene>
    <name evidence="1" type="ORF">DDE18_05085</name>
</gene>
<protein>
    <submittedName>
        <fullName evidence="1">Uncharacterized protein</fullName>
    </submittedName>
</protein>
<keyword evidence="2" id="KW-1185">Reference proteome</keyword>
<dbReference type="OrthoDB" id="3782556at2"/>
<dbReference type="AlphaFoldDB" id="A0A2T8FDC8"/>
<organism evidence="1 2">
    <name type="scientific">Nocardioides gansuensis</name>
    <dbReference type="NCBI Taxonomy" id="2138300"/>
    <lineage>
        <taxon>Bacteria</taxon>
        <taxon>Bacillati</taxon>
        <taxon>Actinomycetota</taxon>
        <taxon>Actinomycetes</taxon>
        <taxon>Propionibacteriales</taxon>
        <taxon>Nocardioidaceae</taxon>
        <taxon>Nocardioides</taxon>
    </lineage>
</organism>
<dbReference type="RefSeq" id="WP_116571173.1">
    <property type="nucleotide sequence ID" value="NZ_QDGZ01000002.1"/>
</dbReference>
<comment type="caution">
    <text evidence="1">The sequence shown here is derived from an EMBL/GenBank/DDBJ whole genome shotgun (WGS) entry which is preliminary data.</text>
</comment>
<accession>A0A2T8FDC8</accession>
<name>A0A2T8FDC8_9ACTN</name>
<dbReference type="EMBL" id="QDGZ01000002">
    <property type="protein sequence ID" value="PVG83699.1"/>
    <property type="molecule type" value="Genomic_DNA"/>
</dbReference>
<proteinExistence type="predicted"/>
<reference evidence="1 2" key="1">
    <citation type="submission" date="2018-04" db="EMBL/GenBank/DDBJ databases">
        <title>Genome of Nocardioides gansuensis WSJ-1.</title>
        <authorList>
            <person name="Wu S."/>
            <person name="Wang G."/>
        </authorList>
    </citation>
    <scope>NUCLEOTIDE SEQUENCE [LARGE SCALE GENOMIC DNA]</scope>
    <source>
        <strain evidence="1 2">WSJ-1</strain>
    </source>
</reference>
<sequence>MRWEWGKGDVLLADGQVMGGVRKALLRTRAEVEVDGQVWAFRAEGRELRGFQGDTPLLRAHRPTFFSATQEITTPTGIYRLERAGWLSSRLRLLRDGVPVGEVGKASSWGNRPVLETTQDLPAEDAVFVLWVAHVLRSRDDGGASAATTGGAAT</sequence>
<evidence type="ECO:0000313" key="2">
    <source>
        <dbReference type="Proteomes" id="UP000246018"/>
    </source>
</evidence>